<proteinExistence type="predicted"/>
<dbReference type="AlphaFoldDB" id="A0A388KL42"/>
<reference evidence="2 3" key="1">
    <citation type="journal article" date="2018" name="Cell">
        <title>The Chara Genome: Secondary Complexity and Implications for Plant Terrestrialization.</title>
        <authorList>
            <person name="Nishiyama T."/>
            <person name="Sakayama H."/>
            <person name="Vries J.D."/>
            <person name="Buschmann H."/>
            <person name="Saint-Marcoux D."/>
            <person name="Ullrich K.K."/>
            <person name="Haas F.B."/>
            <person name="Vanderstraeten L."/>
            <person name="Becker D."/>
            <person name="Lang D."/>
            <person name="Vosolsobe S."/>
            <person name="Rombauts S."/>
            <person name="Wilhelmsson P.K.I."/>
            <person name="Janitza P."/>
            <person name="Kern R."/>
            <person name="Heyl A."/>
            <person name="Rumpler F."/>
            <person name="Villalobos L.I.A.C."/>
            <person name="Clay J.M."/>
            <person name="Skokan R."/>
            <person name="Toyoda A."/>
            <person name="Suzuki Y."/>
            <person name="Kagoshima H."/>
            <person name="Schijlen E."/>
            <person name="Tajeshwar N."/>
            <person name="Catarino B."/>
            <person name="Hetherington A.J."/>
            <person name="Saltykova A."/>
            <person name="Bonnot C."/>
            <person name="Breuninger H."/>
            <person name="Symeonidi A."/>
            <person name="Radhakrishnan G.V."/>
            <person name="Van Nieuwerburgh F."/>
            <person name="Deforce D."/>
            <person name="Chang C."/>
            <person name="Karol K.G."/>
            <person name="Hedrich R."/>
            <person name="Ulvskov P."/>
            <person name="Glockner G."/>
            <person name="Delwiche C.F."/>
            <person name="Petrasek J."/>
            <person name="Van de Peer Y."/>
            <person name="Friml J."/>
            <person name="Beilby M."/>
            <person name="Dolan L."/>
            <person name="Kohara Y."/>
            <person name="Sugano S."/>
            <person name="Fujiyama A."/>
            <person name="Delaux P.-M."/>
            <person name="Quint M."/>
            <person name="TheiBen G."/>
            <person name="Hagemann M."/>
            <person name="Harholt J."/>
            <person name="Dunand C."/>
            <person name="Zachgo S."/>
            <person name="Langdale J."/>
            <person name="Maumus F."/>
            <person name="Straeten D.V.D."/>
            <person name="Gould S.B."/>
            <person name="Rensing S.A."/>
        </authorList>
    </citation>
    <scope>NUCLEOTIDE SEQUENCE [LARGE SCALE GENOMIC DNA]</scope>
    <source>
        <strain evidence="2 3">S276</strain>
    </source>
</reference>
<sequence length="251" mass="28732">MYGHFARRCPYPPRNNGYVGSPRADGYVPPRTGGNEVPIQGRPILPPPPPQVPNQAAAIVAPPAPILQAPPMQPPASNAIVPYQPTSAIQYQPPRGTTTANGGRGWTNRPREGNGEGEGLMILREILNERREDRERRREEDDRHAREEQARLAREEEERRLQQEENREAEREARLTRIVREQMEELEAKKKEDASGTNKSNRYGATWARLTHHRKMVRMRKEGISTARKGIKAPWREDQKILRNKRQADPE</sequence>
<feature type="compositionally biased region" description="Basic and acidic residues" evidence="1">
    <location>
        <begin position="234"/>
        <end position="251"/>
    </location>
</feature>
<keyword evidence="3" id="KW-1185">Reference proteome</keyword>
<gene>
    <name evidence="2" type="ORF">CBR_g8068</name>
</gene>
<dbReference type="Gramene" id="GBG70770">
    <property type="protein sequence ID" value="GBG70770"/>
    <property type="gene ID" value="CBR_g8068"/>
</dbReference>
<evidence type="ECO:0000256" key="1">
    <source>
        <dbReference type="SAM" id="MobiDB-lite"/>
    </source>
</evidence>
<dbReference type="Proteomes" id="UP000265515">
    <property type="component" value="Unassembled WGS sequence"/>
</dbReference>
<feature type="compositionally biased region" description="Basic and acidic residues" evidence="1">
    <location>
        <begin position="126"/>
        <end position="194"/>
    </location>
</feature>
<protein>
    <submittedName>
        <fullName evidence="2">Uncharacterized protein</fullName>
    </submittedName>
</protein>
<organism evidence="2 3">
    <name type="scientific">Chara braunii</name>
    <name type="common">Braun's stonewort</name>
    <dbReference type="NCBI Taxonomy" id="69332"/>
    <lineage>
        <taxon>Eukaryota</taxon>
        <taxon>Viridiplantae</taxon>
        <taxon>Streptophyta</taxon>
        <taxon>Charophyceae</taxon>
        <taxon>Charales</taxon>
        <taxon>Characeae</taxon>
        <taxon>Chara</taxon>
    </lineage>
</organism>
<name>A0A388KL42_CHABU</name>
<evidence type="ECO:0000313" key="3">
    <source>
        <dbReference type="Proteomes" id="UP000265515"/>
    </source>
</evidence>
<evidence type="ECO:0000313" key="2">
    <source>
        <dbReference type="EMBL" id="GBG70770.1"/>
    </source>
</evidence>
<feature type="compositionally biased region" description="Polar residues" evidence="1">
    <location>
        <begin position="88"/>
        <end position="101"/>
    </location>
</feature>
<accession>A0A388KL42</accession>
<comment type="caution">
    <text evidence="2">The sequence shown here is derived from an EMBL/GenBank/DDBJ whole genome shotgun (WGS) entry which is preliminary data.</text>
</comment>
<feature type="region of interest" description="Disordered" evidence="1">
    <location>
        <begin position="88"/>
        <end position="251"/>
    </location>
</feature>
<feature type="region of interest" description="Disordered" evidence="1">
    <location>
        <begin position="1"/>
        <end position="54"/>
    </location>
</feature>
<dbReference type="EMBL" id="BFEA01000136">
    <property type="protein sequence ID" value="GBG70770.1"/>
    <property type="molecule type" value="Genomic_DNA"/>
</dbReference>